<accession>A0ABP7JZN1</accession>
<comment type="caution">
    <text evidence="1">The sequence shown here is derived from an EMBL/GenBank/DDBJ whole genome shotgun (WGS) entry which is preliminary data.</text>
</comment>
<gene>
    <name evidence="1" type="ORF">GCM10022381_01370</name>
</gene>
<dbReference type="Proteomes" id="UP001501803">
    <property type="component" value="Unassembled WGS sequence"/>
</dbReference>
<protein>
    <recommendedName>
        <fullName evidence="3">Transcriptional regulator</fullName>
    </recommendedName>
</protein>
<name>A0ABP7JZN1_9MICO</name>
<evidence type="ECO:0008006" key="3">
    <source>
        <dbReference type="Google" id="ProtNLM"/>
    </source>
</evidence>
<organism evidence="1 2">
    <name type="scientific">Leifsonia kafniensis</name>
    <dbReference type="NCBI Taxonomy" id="475957"/>
    <lineage>
        <taxon>Bacteria</taxon>
        <taxon>Bacillati</taxon>
        <taxon>Actinomycetota</taxon>
        <taxon>Actinomycetes</taxon>
        <taxon>Micrococcales</taxon>
        <taxon>Microbacteriaceae</taxon>
        <taxon>Leifsonia</taxon>
    </lineage>
</organism>
<reference evidence="2" key="1">
    <citation type="journal article" date="2019" name="Int. J. Syst. Evol. Microbiol.">
        <title>The Global Catalogue of Microorganisms (GCM) 10K type strain sequencing project: providing services to taxonomists for standard genome sequencing and annotation.</title>
        <authorList>
            <consortium name="The Broad Institute Genomics Platform"/>
            <consortium name="The Broad Institute Genome Sequencing Center for Infectious Disease"/>
            <person name="Wu L."/>
            <person name="Ma J."/>
        </authorList>
    </citation>
    <scope>NUCLEOTIDE SEQUENCE [LARGE SCALE GENOMIC DNA]</scope>
    <source>
        <strain evidence="2">JCM 17021</strain>
    </source>
</reference>
<dbReference type="EMBL" id="BAABCN010000002">
    <property type="protein sequence ID" value="GAA3860677.1"/>
    <property type="molecule type" value="Genomic_DNA"/>
</dbReference>
<proteinExistence type="predicted"/>
<evidence type="ECO:0000313" key="2">
    <source>
        <dbReference type="Proteomes" id="UP001501803"/>
    </source>
</evidence>
<evidence type="ECO:0000313" key="1">
    <source>
        <dbReference type="EMBL" id="GAA3860677.1"/>
    </source>
</evidence>
<keyword evidence="2" id="KW-1185">Reference proteome</keyword>
<sequence length="109" mass="11200">MQEVVLPAAEQWHLPGVVAAHGDESPVCVHCCVATAELADLARPKTGTGAELEQHGGVARTGGSVLTTGPELEVPQLGLGVLFRTLNELGITVTLAYPTGDGNTNDDDA</sequence>